<evidence type="ECO:0000256" key="1">
    <source>
        <dbReference type="ARBA" id="ARBA00004167"/>
    </source>
</evidence>
<evidence type="ECO:0000256" key="2">
    <source>
        <dbReference type="ARBA" id="ARBA00022692"/>
    </source>
</evidence>
<accession>A0ABW9F7M7</accession>
<dbReference type="RefSeq" id="WP_408105506.1">
    <property type="nucleotide sequence ID" value="NZ_JBFNFH010000009.1"/>
</dbReference>
<dbReference type="PANTHER" id="PTHR30168">
    <property type="entry name" value="PUTATIVE MEMBRANE PROTEIN YPFJ"/>
    <property type="match status" value="1"/>
</dbReference>
<dbReference type="Pfam" id="PF04228">
    <property type="entry name" value="Zn_peptidase"/>
    <property type="match status" value="1"/>
</dbReference>
<comment type="caution">
    <text evidence="6">The sequence shown here is derived from an EMBL/GenBank/DDBJ whole genome shotgun (WGS) entry which is preliminary data.</text>
</comment>
<dbReference type="PANTHER" id="PTHR30168:SF0">
    <property type="entry name" value="INNER MEMBRANE PROTEIN"/>
    <property type="match status" value="1"/>
</dbReference>
<keyword evidence="2 5" id="KW-0812">Transmembrane</keyword>
<comment type="subcellular location">
    <subcellularLocation>
        <location evidence="1">Membrane</location>
        <topology evidence="1">Single-pass membrane protein</topology>
    </subcellularLocation>
</comment>
<dbReference type="EMBL" id="JBFNFH010000009">
    <property type="protein sequence ID" value="MFM1524981.1"/>
    <property type="molecule type" value="Genomic_DNA"/>
</dbReference>
<dbReference type="Proteomes" id="UP001629536">
    <property type="component" value="Unassembled WGS sequence"/>
</dbReference>
<gene>
    <name evidence="6" type="ORF">ABGF40_04770</name>
</gene>
<proteinExistence type="predicted"/>
<dbReference type="InterPro" id="IPR007343">
    <property type="entry name" value="Uncharacterised_pept_Zn_put"/>
</dbReference>
<evidence type="ECO:0000313" key="6">
    <source>
        <dbReference type="EMBL" id="MFM1524981.1"/>
    </source>
</evidence>
<reference evidence="6 7" key="1">
    <citation type="journal article" date="2024" name="Front. Microbiol.">
        <title>Pangenomic and biochemical analyses of Helcococcus ovis reveal widespread tetracycline resistance and a novel bacterial species, Helcococcus bovis.</title>
        <authorList>
            <person name="Cunha F."/>
            <person name="Zhai Y."/>
            <person name="Casaro S."/>
            <person name="Jones K.L."/>
            <person name="Hernandez M."/>
            <person name="Bisinotto R.S."/>
            <person name="Kariyawasam S."/>
            <person name="Brown M.B."/>
            <person name="Phillips A."/>
            <person name="Jeong K.C."/>
            <person name="Galvao K.N."/>
        </authorList>
    </citation>
    <scope>NUCLEOTIDE SEQUENCE [LARGE SCALE GENOMIC DNA]</scope>
    <source>
        <strain evidence="6 7">KG197</strain>
    </source>
</reference>
<organism evidence="6 7">
    <name type="scientific">Helcococcus bovis</name>
    <dbReference type="NCBI Taxonomy" id="3153252"/>
    <lineage>
        <taxon>Bacteria</taxon>
        <taxon>Bacillati</taxon>
        <taxon>Bacillota</taxon>
        <taxon>Tissierellia</taxon>
        <taxon>Tissierellales</taxon>
        <taxon>Peptoniphilaceae</taxon>
        <taxon>Helcococcus</taxon>
    </lineage>
</organism>
<evidence type="ECO:0000256" key="4">
    <source>
        <dbReference type="ARBA" id="ARBA00023136"/>
    </source>
</evidence>
<sequence>MKWQGRRESDNVIKSSGGGSLGRGAMLGGLGLTGTLIVVVISLLLGQNPLNLLGDITSTQQPQTRQSEKYTPRNAEEAELEKMLSVVFADLEDVWTDIFKSHQQSYKKPYLHLYQDTVRSGCGVASKNQGPFYCGADQTVYIDVSFAKQLRTTFGAKGDFPFVYVLAHEVGHHVQQQLGILQKVQGLRGRVSSVEFNKQMVNLELQADYFAGVFTNHIKQKGYLDLGDIEEGMAAASGVGDDRIQEMQGGQANPDTFQHGTSKQRQEWFTRGVEYGDIEHGNTFELVNN</sequence>
<feature type="transmembrane region" description="Helical" evidence="5">
    <location>
        <begin position="21"/>
        <end position="45"/>
    </location>
</feature>
<evidence type="ECO:0000313" key="7">
    <source>
        <dbReference type="Proteomes" id="UP001629536"/>
    </source>
</evidence>
<protein>
    <submittedName>
        <fullName evidence="6">Neutral zinc metallopeptidase</fullName>
    </submittedName>
</protein>
<evidence type="ECO:0000256" key="3">
    <source>
        <dbReference type="ARBA" id="ARBA00022989"/>
    </source>
</evidence>
<keyword evidence="4 5" id="KW-0472">Membrane</keyword>
<keyword evidence="7" id="KW-1185">Reference proteome</keyword>
<evidence type="ECO:0000256" key="5">
    <source>
        <dbReference type="SAM" id="Phobius"/>
    </source>
</evidence>
<name>A0ABW9F7M7_9FIRM</name>
<keyword evidence="3 5" id="KW-1133">Transmembrane helix</keyword>